<organism evidence="3 4">
    <name type="scientific">Arabis alpina</name>
    <name type="common">Alpine rock-cress</name>
    <dbReference type="NCBI Taxonomy" id="50452"/>
    <lineage>
        <taxon>Eukaryota</taxon>
        <taxon>Viridiplantae</taxon>
        <taxon>Streptophyta</taxon>
        <taxon>Embryophyta</taxon>
        <taxon>Tracheophyta</taxon>
        <taxon>Spermatophyta</taxon>
        <taxon>Magnoliopsida</taxon>
        <taxon>eudicotyledons</taxon>
        <taxon>Gunneridae</taxon>
        <taxon>Pentapetalae</taxon>
        <taxon>rosids</taxon>
        <taxon>malvids</taxon>
        <taxon>Brassicales</taxon>
        <taxon>Brassicaceae</taxon>
        <taxon>Arabideae</taxon>
        <taxon>Arabis</taxon>
    </lineage>
</organism>
<keyword evidence="4" id="KW-1185">Reference proteome</keyword>
<dbReference type="Proteomes" id="UP000029120">
    <property type="component" value="Chromosome 1"/>
</dbReference>
<dbReference type="EMBL" id="CM002869">
    <property type="protein sequence ID" value="KFK45063.1"/>
    <property type="molecule type" value="Genomic_DNA"/>
</dbReference>
<dbReference type="Gramene" id="KFK45063">
    <property type="protein sequence ID" value="KFK45063"/>
    <property type="gene ID" value="AALP_AA1G338900"/>
</dbReference>
<evidence type="ECO:0000256" key="2">
    <source>
        <dbReference type="SAM" id="MobiDB-lite"/>
    </source>
</evidence>
<feature type="compositionally biased region" description="Low complexity" evidence="2">
    <location>
        <begin position="192"/>
        <end position="205"/>
    </location>
</feature>
<feature type="compositionally biased region" description="Polar residues" evidence="2">
    <location>
        <begin position="59"/>
        <end position="80"/>
    </location>
</feature>
<feature type="coiled-coil region" evidence="1">
    <location>
        <begin position="550"/>
        <end position="612"/>
    </location>
</feature>
<evidence type="ECO:0000313" key="4">
    <source>
        <dbReference type="Proteomes" id="UP000029120"/>
    </source>
</evidence>
<feature type="region of interest" description="Disordered" evidence="2">
    <location>
        <begin position="1"/>
        <end position="27"/>
    </location>
</feature>
<reference evidence="4" key="1">
    <citation type="journal article" date="2015" name="Nat. Plants">
        <title>Genome expansion of Arabis alpina linked with retrotransposition and reduced symmetric DNA methylation.</title>
        <authorList>
            <person name="Willing E.M."/>
            <person name="Rawat V."/>
            <person name="Mandakova T."/>
            <person name="Maumus F."/>
            <person name="James G.V."/>
            <person name="Nordstroem K.J."/>
            <person name="Becker C."/>
            <person name="Warthmann N."/>
            <person name="Chica C."/>
            <person name="Szarzynska B."/>
            <person name="Zytnicki M."/>
            <person name="Albani M.C."/>
            <person name="Kiefer C."/>
            <person name="Bergonzi S."/>
            <person name="Castaings L."/>
            <person name="Mateos J.L."/>
            <person name="Berns M.C."/>
            <person name="Bujdoso N."/>
            <person name="Piofczyk T."/>
            <person name="de Lorenzo L."/>
            <person name="Barrero-Sicilia C."/>
            <person name="Mateos I."/>
            <person name="Piednoel M."/>
            <person name="Hagmann J."/>
            <person name="Chen-Min-Tao R."/>
            <person name="Iglesias-Fernandez R."/>
            <person name="Schuster S.C."/>
            <person name="Alonso-Blanco C."/>
            <person name="Roudier F."/>
            <person name="Carbonero P."/>
            <person name="Paz-Ares J."/>
            <person name="Davis S.J."/>
            <person name="Pecinka A."/>
            <person name="Quesneville H."/>
            <person name="Colot V."/>
            <person name="Lysak M.A."/>
            <person name="Weigel D."/>
            <person name="Coupland G."/>
            <person name="Schneeberger K."/>
        </authorList>
    </citation>
    <scope>NUCLEOTIDE SEQUENCE [LARGE SCALE GENOMIC DNA]</scope>
    <source>
        <strain evidence="4">cv. Pajares</strain>
    </source>
</reference>
<gene>
    <name evidence="3" type="ordered locus">AALP_Aa1g338900</name>
</gene>
<feature type="compositionally biased region" description="Low complexity" evidence="2">
    <location>
        <begin position="444"/>
        <end position="457"/>
    </location>
</feature>
<proteinExistence type="predicted"/>
<feature type="region of interest" description="Disordered" evidence="2">
    <location>
        <begin position="478"/>
        <end position="497"/>
    </location>
</feature>
<evidence type="ECO:0000313" key="3">
    <source>
        <dbReference type="EMBL" id="KFK45063.1"/>
    </source>
</evidence>
<accession>A0A087HSG1</accession>
<feature type="region of interest" description="Disordered" evidence="2">
    <location>
        <begin position="420"/>
        <end position="466"/>
    </location>
</feature>
<dbReference type="OMA" id="SRESETC"/>
<dbReference type="OrthoDB" id="1114078at2759"/>
<feature type="compositionally biased region" description="Acidic residues" evidence="2">
    <location>
        <begin position="734"/>
        <end position="756"/>
    </location>
</feature>
<name>A0A087HSG1_ARAAL</name>
<protein>
    <submittedName>
        <fullName evidence="3">Uncharacterized protein</fullName>
    </submittedName>
</protein>
<dbReference type="AlphaFoldDB" id="A0A087HSG1"/>
<sequence>MESKNVGPACEQETDDDDLGIGGSMPSDFDRASTSVLAINPTSVLGEPKTDDGLLGVNGPTSSGLDQVSTSSGLDQVSTSSLVTNPTSAFGPGEIPTSHSVALLVEDPSVNMFALGTDVTKNASSTEVFGREEGLTVQILGGEDPVSLTQRVEDPRFSPEPTDDPDDPGAEGSHLDDSLFVDDESPNLPPGDAFASSSSCSSDSKASSDEDVSLEVGRTRKVKLKTKAKVCPDPPGSSLSDPKSLRRLRRHCGISEEIVLIAPTPADRADAPPAGYMTLFENYFDQCLLWTRGLSEELKYSVANSSGMALIAGFPSKDDHFEYRFFFAEISERTVEADCIDLVKTRWERRVKPTMPKVSKEFLAAMHKELSSGIGNWRRSFSRKRIERALSADILPRKVLGRGQARLSLREQIALEAAAKARGSSGTGAPRVATPTTSTPPAPSTRARTSRPSAPKAALPPPSLGDVAEFRRLSAKRARVSSGKGKGVDRATPSKRQRADAFPAATVGGVSCTSDGDGLLRAEAYSVVKSRYSELSLLFDRLVGDYDEDVRSIEGELSAAKEANAALQSRLNETVERNEALERDALALQRVKKDYEDRLLKLKSRCAKAEGETVRLRGELSSASDLQRTRIDAAVAEARDEMTRSLVVRTSEAAGLLAEIGGKVQNDMLNLTEIDANLEFIGLLQGSDPPDLPTEVKALRKRRQPIYDAHDVFADLLAGVRRALEIPTAPAGAVDDDVELSDEDDAEATGDEGADN</sequence>
<keyword evidence="1" id="KW-0175">Coiled coil</keyword>
<feature type="region of interest" description="Disordered" evidence="2">
    <location>
        <begin position="731"/>
        <end position="756"/>
    </location>
</feature>
<evidence type="ECO:0000256" key="1">
    <source>
        <dbReference type="SAM" id="Coils"/>
    </source>
</evidence>
<feature type="region of interest" description="Disordered" evidence="2">
    <location>
        <begin position="136"/>
        <end position="218"/>
    </location>
</feature>
<feature type="region of interest" description="Disordered" evidence="2">
    <location>
        <begin position="40"/>
        <end position="80"/>
    </location>
</feature>